<accession>A0A8S5N2B4</accession>
<evidence type="ECO:0000313" key="1">
    <source>
        <dbReference type="EMBL" id="DAD88402.1"/>
    </source>
</evidence>
<name>A0A8S5N2B4_9CAUD</name>
<proteinExistence type="predicted"/>
<protein>
    <submittedName>
        <fullName evidence="1">Uncharacterized protein</fullName>
    </submittedName>
</protein>
<sequence>MRINKDTMTVIKAATAAKITFRKMGADYGDNPSVLAAIDAVVTALDGLSD</sequence>
<organism evidence="1">
    <name type="scientific">Siphoviridae sp. ctLfk13</name>
    <dbReference type="NCBI Taxonomy" id="2826251"/>
    <lineage>
        <taxon>Viruses</taxon>
        <taxon>Duplodnaviria</taxon>
        <taxon>Heunggongvirae</taxon>
        <taxon>Uroviricota</taxon>
        <taxon>Caudoviricetes</taxon>
    </lineage>
</organism>
<reference evidence="1" key="1">
    <citation type="journal article" date="2021" name="Proc. Natl. Acad. Sci. U.S.A.">
        <title>A Catalog of Tens of Thousands of Viruses from Human Metagenomes Reveals Hidden Associations with Chronic Diseases.</title>
        <authorList>
            <person name="Tisza M.J."/>
            <person name="Buck C.B."/>
        </authorList>
    </citation>
    <scope>NUCLEOTIDE SEQUENCE</scope>
    <source>
        <strain evidence="1">CtLfk13</strain>
    </source>
</reference>
<dbReference type="EMBL" id="BK015040">
    <property type="protein sequence ID" value="DAD88402.1"/>
    <property type="molecule type" value="Genomic_DNA"/>
</dbReference>